<gene>
    <name evidence="2" type="ORF">GCM10010246_19720</name>
</gene>
<organism evidence="2 3">
    <name type="scientific">Streptomyces cuspidosporus</name>
    <dbReference type="NCBI Taxonomy" id="66882"/>
    <lineage>
        <taxon>Bacteria</taxon>
        <taxon>Bacillati</taxon>
        <taxon>Actinomycetota</taxon>
        <taxon>Actinomycetes</taxon>
        <taxon>Kitasatosporales</taxon>
        <taxon>Streptomycetaceae</taxon>
        <taxon>Streptomyces</taxon>
    </lineage>
</organism>
<comment type="caution">
    <text evidence="2">The sequence shown here is derived from an EMBL/GenBank/DDBJ whole genome shotgun (WGS) entry which is preliminary data.</text>
</comment>
<dbReference type="EMBL" id="BAAASD010000006">
    <property type="protein sequence ID" value="GAA2335708.1"/>
    <property type="molecule type" value="Genomic_DNA"/>
</dbReference>
<keyword evidence="3" id="KW-1185">Reference proteome</keyword>
<dbReference type="Proteomes" id="UP001500253">
    <property type="component" value="Unassembled WGS sequence"/>
</dbReference>
<evidence type="ECO:0000313" key="3">
    <source>
        <dbReference type="Proteomes" id="UP001500253"/>
    </source>
</evidence>
<evidence type="ECO:0008006" key="4">
    <source>
        <dbReference type="Google" id="ProtNLM"/>
    </source>
</evidence>
<protein>
    <recommendedName>
        <fullName evidence="4">DUF2267 domain-containing protein</fullName>
    </recommendedName>
</protein>
<evidence type="ECO:0000313" key="2">
    <source>
        <dbReference type="EMBL" id="GAA2335708.1"/>
    </source>
</evidence>
<name>A0ABP5SP62_9ACTN</name>
<accession>A0ABP5SP62</accession>
<dbReference type="Pfam" id="PF10025">
    <property type="entry name" value="DUF2267"/>
    <property type="match status" value="1"/>
</dbReference>
<dbReference type="InterPro" id="IPR018727">
    <property type="entry name" value="DUF2267"/>
</dbReference>
<feature type="region of interest" description="Disordered" evidence="1">
    <location>
        <begin position="1"/>
        <end position="60"/>
    </location>
</feature>
<proteinExistence type="predicted"/>
<dbReference type="Gene3D" id="1.10.490.110">
    <property type="entry name" value="Uncharacterized conserved protein DUF2267"/>
    <property type="match status" value="1"/>
</dbReference>
<reference evidence="3" key="1">
    <citation type="journal article" date="2019" name="Int. J. Syst. Evol. Microbiol.">
        <title>The Global Catalogue of Microorganisms (GCM) 10K type strain sequencing project: providing services to taxonomists for standard genome sequencing and annotation.</title>
        <authorList>
            <consortium name="The Broad Institute Genomics Platform"/>
            <consortium name="The Broad Institute Genome Sequencing Center for Infectious Disease"/>
            <person name="Wu L."/>
            <person name="Ma J."/>
        </authorList>
    </citation>
    <scope>NUCLEOTIDE SEQUENCE [LARGE SCALE GENOMIC DNA]</scope>
    <source>
        <strain evidence="3">JCM 4316</strain>
    </source>
</reference>
<dbReference type="InterPro" id="IPR038282">
    <property type="entry name" value="DUF2267_sf"/>
</dbReference>
<sequence>MAEQDLGAGRRVRPRRARATEQQDSGASLLRHGAQCARGPPGPPTPAVRRGGRGHSADDADNATLGVLIMRYEELTGRVQTLARLPDRQSAERAVRATLETLAERIPDGLSDHMAAQLPSEAADPMRRVVASHEASPEQRAHRRDHGERFDLTGFAGRIAWRARTSEEEAIREASAIFEVLDSAVSPELMEKLYHALPGDIRELLPEARAFEERRTREER</sequence>
<evidence type="ECO:0000256" key="1">
    <source>
        <dbReference type="SAM" id="MobiDB-lite"/>
    </source>
</evidence>